<dbReference type="AlphaFoldDB" id="A0A1Y6CJZ3"/>
<protein>
    <recommendedName>
        <fullName evidence="3">DUF5723 domain-containing protein</fullName>
    </recommendedName>
</protein>
<sequence length="362" mass="38733">MPKYLWIFSIVIATEAWSRNLADPVYIEPFDRGAGGTVLTRASREGILFGNPALLGLGKSWLRWGGLQTTIKPSGDIDKIQSALNSDVASSGTGTTNLQDEGGTQVDISQLEALDLGIGTELTISILNQNGGGGIFVDGGAYLRYDSFGDTGIPGARIAVDAIGGAALSGAFSPLRWLHLGATQKFLYGVEKNLFITPFNAEDAIAEAQDVSSYGQGTGTDVGALIYLKDFTVDYSLGLTVKNLTPVKFTDNRYPTLPQTKNIGLGVTLHTEGNAIHFSGELHDVDGNSGESLARRLHLGVRFLLWQTLGVSAGVYHNKPSYGLKLDLLLIKIGLSSYYRVVGFGSNSFERPEYTITFSVGI</sequence>
<name>A0A1Y6CJZ3_9BACT</name>
<dbReference type="STRING" id="1513793.SAMN06296036_12588"/>
<accession>A0A1Y6CJZ3</accession>
<evidence type="ECO:0008006" key="3">
    <source>
        <dbReference type="Google" id="ProtNLM"/>
    </source>
</evidence>
<dbReference type="OrthoDB" id="5291251at2"/>
<reference evidence="2" key="1">
    <citation type="submission" date="2017-04" db="EMBL/GenBank/DDBJ databases">
        <authorList>
            <person name="Varghese N."/>
            <person name="Submissions S."/>
        </authorList>
    </citation>
    <scope>NUCLEOTIDE SEQUENCE [LARGE SCALE GENOMIC DNA]</scope>
    <source>
        <strain evidence="2">RKEM611</strain>
    </source>
</reference>
<evidence type="ECO:0000313" key="1">
    <source>
        <dbReference type="EMBL" id="SMF70083.1"/>
    </source>
</evidence>
<proteinExistence type="predicted"/>
<evidence type="ECO:0000313" key="2">
    <source>
        <dbReference type="Proteomes" id="UP000192907"/>
    </source>
</evidence>
<dbReference type="Proteomes" id="UP000192907">
    <property type="component" value="Unassembled WGS sequence"/>
</dbReference>
<organism evidence="1 2">
    <name type="scientific">Pseudobacteriovorax antillogorgiicola</name>
    <dbReference type="NCBI Taxonomy" id="1513793"/>
    <lineage>
        <taxon>Bacteria</taxon>
        <taxon>Pseudomonadati</taxon>
        <taxon>Bdellovibrionota</taxon>
        <taxon>Oligoflexia</taxon>
        <taxon>Oligoflexales</taxon>
        <taxon>Pseudobacteriovoracaceae</taxon>
        <taxon>Pseudobacteriovorax</taxon>
    </lineage>
</organism>
<keyword evidence="2" id="KW-1185">Reference proteome</keyword>
<gene>
    <name evidence="1" type="ORF">SAMN06296036_12588</name>
</gene>
<dbReference type="EMBL" id="FWZT01000025">
    <property type="protein sequence ID" value="SMF70083.1"/>
    <property type="molecule type" value="Genomic_DNA"/>
</dbReference>
<dbReference type="RefSeq" id="WP_132324127.1">
    <property type="nucleotide sequence ID" value="NZ_FWZT01000025.1"/>
</dbReference>